<gene>
    <name evidence="7" type="ORF">ElyMa_004538100</name>
</gene>
<evidence type="ECO:0000256" key="4">
    <source>
        <dbReference type="ARBA" id="ARBA00023136"/>
    </source>
</evidence>
<dbReference type="SUPFAM" id="SSF81321">
    <property type="entry name" value="Family A G protein-coupled receptor-like"/>
    <property type="match status" value="1"/>
</dbReference>
<evidence type="ECO:0000259" key="6">
    <source>
        <dbReference type="PROSITE" id="PS50262"/>
    </source>
</evidence>
<dbReference type="Gene3D" id="1.20.1070.10">
    <property type="entry name" value="Rhodopsin 7-helix transmembrane proteins"/>
    <property type="match status" value="1"/>
</dbReference>
<reference evidence="7 8" key="1">
    <citation type="journal article" date="2021" name="Elife">
        <title>Chloroplast acquisition without the gene transfer in kleptoplastic sea slugs, Plakobranchus ocellatus.</title>
        <authorList>
            <person name="Maeda T."/>
            <person name="Takahashi S."/>
            <person name="Yoshida T."/>
            <person name="Shimamura S."/>
            <person name="Takaki Y."/>
            <person name="Nagai Y."/>
            <person name="Toyoda A."/>
            <person name="Suzuki Y."/>
            <person name="Arimoto A."/>
            <person name="Ishii H."/>
            <person name="Satoh N."/>
            <person name="Nishiyama T."/>
            <person name="Hasebe M."/>
            <person name="Maruyama T."/>
            <person name="Minagawa J."/>
            <person name="Obokata J."/>
            <person name="Shigenobu S."/>
        </authorList>
    </citation>
    <scope>NUCLEOTIDE SEQUENCE [LARGE SCALE GENOMIC DNA]</scope>
</reference>
<accession>A0AAV4HPJ4</accession>
<evidence type="ECO:0000256" key="5">
    <source>
        <dbReference type="SAM" id="Phobius"/>
    </source>
</evidence>
<keyword evidence="2 5" id="KW-0812">Transmembrane</keyword>
<protein>
    <submittedName>
        <fullName evidence="7">FMRFamide receptor</fullName>
    </submittedName>
</protein>
<comment type="caution">
    <text evidence="7">The sequence shown here is derived from an EMBL/GenBank/DDBJ whole genome shotgun (WGS) entry which is preliminary data.</text>
</comment>
<feature type="transmembrane region" description="Helical" evidence="5">
    <location>
        <begin position="181"/>
        <end position="201"/>
    </location>
</feature>
<feature type="transmembrane region" description="Helical" evidence="5">
    <location>
        <begin position="95"/>
        <end position="119"/>
    </location>
</feature>
<organism evidence="7 8">
    <name type="scientific">Elysia marginata</name>
    <dbReference type="NCBI Taxonomy" id="1093978"/>
    <lineage>
        <taxon>Eukaryota</taxon>
        <taxon>Metazoa</taxon>
        <taxon>Spiralia</taxon>
        <taxon>Lophotrochozoa</taxon>
        <taxon>Mollusca</taxon>
        <taxon>Gastropoda</taxon>
        <taxon>Heterobranchia</taxon>
        <taxon>Euthyneura</taxon>
        <taxon>Panpulmonata</taxon>
        <taxon>Sacoglossa</taxon>
        <taxon>Placobranchoidea</taxon>
        <taxon>Plakobranchidae</taxon>
        <taxon>Elysia</taxon>
    </lineage>
</organism>
<name>A0AAV4HPJ4_9GAST</name>
<evidence type="ECO:0000256" key="1">
    <source>
        <dbReference type="ARBA" id="ARBA00004370"/>
    </source>
</evidence>
<evidence type="ECO:0000256" key="3">
    <source>
        <dbReference type="ARBA" id="ARBA00022989"/>
    </source>
</evidence>
<dbReference type="AlphaFoldDB" id="A0AAV4HPJ4"/>
<dbReference type="PROSITE" id="PS50262">
    <property type="entry name" value="G_PROTEIN_RECEP_F1_2"/>
    <property type="match status" value="1"/>
</dbReference>
<keyword evidence="3 5" id="KW-1133">Transmembrane helix</keyword>
<dbReference type="EMBL" id="BMAT01009159">
    <property type="protein sequence ID" value="GFR99836.1"/>
    <property type="molecule type" value="Genomic_DNA"/>
</dbReference>
<evidence type="ECO:0000256" key="2">
    <source>
        <dbReference type="ARBA" id="ARBA00022692"/>
    </source>
</evidence>
<proteinExistence type="predicted"/>
<feature type="domain" description="G-protein coupled receptors family 1 profile" evidence="6">
    <location>
        <begin position="75"/>
        <end position="213"/>
    </location>
</feature>
<dbReference type="Proteomes" id="UP000762676">
    <property type="component" value="Unassembled WGS sequence"/>
</dbReference>
<keyword evidence="8" id="KW-1185">Reference proteome</keyword>
<feature type="transmembrane region" description="Helical" evidence="5">
    <location>
        <begin position="56"/>
        <end position="83"/>
    </location>
</feature>
<evidence type="ECO:0000313" key="7">
    <source>
        <dbReference type="EMBL" id="GFR99836.1"/>
    </source>
</evidence>
<keyword evidence="4 5" id="KW-0472">Membrane</keyword>
<feature type="non-terminal residue" evidence="7">
    <location>
        <position position="213"/>
    </location>
</feature>
<keyword evidence="7" id="KW-0675">Receptor</keyword>
<dbReference type="InterPro" id="IPR017452">
    <property type="entry name" value="GPCR_Rhodpsn_7TM"/>
</dbReference>
<dbReference type="GO" id="GO:0016020">
    <property type="term" value="C:membrane"/>
    <property type="evidence" value="ECO:0007669"/>
    <property type="project" value="UniProtKB-SubCell"/>
</dbReference>
<comment type="subcellular location">
    <subcellularLocation>
        <location evidence="1">Membrane</location>
    </subcellularLocation>
</comment>
<sequence length="213" mass="23742">MARGRVAASGDRNTVGDHDIDYGLDYGGNLSAQDYWLGDPECESQDYLYDDPKAVVMYYIELGVFPALLLQAILGNALIIPALISLGRSAWSTLLYLAVVGFTDLIIMLARCGNMWYLTMTNDNLSTMIVDSSDAACRTYYFAFTFITHINPWLLVAAAIEMTITAKWPKSSHEACTVERARYVIMLLTLIFVCLDINYFWTFGVPNRPGVGC</sequence>
<evidence type="ECO:0000313" key="8">
    <source>
        <dbReference type="Proteomes" id="UP000762676"/>
    </source>
</evidence>